<evidence type="ECO:0000313" key="2">
    <source>
        <dbReference type="EMBL" id="PZG18529.1"/>
    </source>
</evidence>
<evidence type="ECO:0000256" key="1">
    <source>
        <dbReference type="ARBA" id="ARBA00006479"/>
    </source>
</evidence>
<protein>
    <recommendedName>
        <fullName evidence="4">ROK family transcriptional regulator</fullName>
    </recommendedName>
</protein>
<dbReference type="OrthoDB" id="3464494at2"/>
<dbReference type="InterPro" id="IPR043129">
    <property type="entry name" value="ATPase_NBD"/>
</dbReference>
<dbReference type="PROSITE" id="PS01125">
    <property type="entry name" value="ROK"/>
    <property type="match status" value="1"/>
</dbReference>
<reference evidence="2 3" key="1">
    <citation type="submission" date="2018-01" db="EMBL/GenBank/DDBJ databases">
        <title>Draft genome sequence of Nonomuraea sp. KC333.</title>
        <authorList>
            <person name="Sahin N."/>
            <person name="Saygin H."/>
            <person name="Ay H."/>
        </authorList>
    </citation>
    <scope>NUCLEOTIDE SEQUENCE [LARGE SCALE GENOMIC DNA]</scope>
    <source>
        <strain evidence="2 3">KC333</strain>
    </source>
</reference>
<dbReference type="InterPro" id="IPR036390">
    <property type="entry name" value="WH_DNA-bd_sf"/>
</dbReference>
<dbReference type="InterPro" id="IPR036388">
    <property type="entry name" value="WH-like_DNA-bd_sf"/>
</dbReference>
<dbReference type="PANTHER" id="PTHR18964">
    <property type="entry name" value="ROK (REPRESSOR, ORF, KINASE) FAMILY"/>
    <property type="match status" value="1"/>
</dbReference>
<dbReference type="Pfam" id="PF00480">
    <property type="entry name" value="ROK"/>
    <property type="match status" value="1"/>
</dbReference>
<dbReference type="Gene3D" id="3.30.420.40">
    <property type="match status" value="2"/>
</dbReference>
<name>A0A2W2EP41_9ACTN</name>
<evidence type="ECO:0000313" key="3">
    <source>
        <dbReference type="Proteomes" id="UP000249304"/>
    </source>
</evidence>
<organism evidence="2 3">
    <name type="scientific">Nonomuraea aridisoli</name>
    <dbReference type="NCBI Taxonomy" id="2070368"/>
    <lineage>
        <taxon>Bacteria</taxon>
        <taxon>Bacillati</taxon>
        <taxon>Actinomycetota</taxon>
        <taxon>Actinomycetes</taxon>
        <taxon>Streptosporangiales</taxon>
        <taxon>Streptosporangiaceae</taxon>
        <taxon>Nonomuraea</taxon>
    </lineage>
</organism>
<proteinExistence type="inferred from homology"/>
<dbReference type="SUPFAM" id="SSF46785">
    <property type="entry name" value="Winged helix' DNA-binding domain"/>
    <property type="match status" value="1"/>
</dbReference>
<comment type="similarity">
    <text evidence="1">Belongs to the ROK (NagC/XylR) family.</text>
</comment>
<dbReference type="InterPro" id="IPR000600">
    <property type="entry name" value="ROK"/>
</dbReference>
<dbReference type="Gene3D" id="1.10.10.10">
    <property type="entry name" value="Winged helix-like DNA-binding domain superfamily/Winged helix DNA-binding domain"/>
    <property type="match status" value="1"/>
</dbReference>
<dbReference type="EMBL" id="POUD01000051">
    <property type="protein sequence ID" value="PZG18529.1"/>
    <property type="molecule type" value="Genomic_DNA"/>
</dbReference>
<keyword evidence="3" id="KW-1185">Reference proteome</keyword>
<accession>A0A2W2EP41</accession>
<dbReference type="AlphaFoldDB" id="A0A2W2EP41"/>
<gene>
    <name evidence="2" type="ORF">C1J01_14860</name>
</gene>
<evidence type="ECO:0008006" key="4">
    <source>
        <dbReference type="Google" id="ProtNLM"/>
    </source>
</evidence>
<sequence>MVPVFSQSASVPVRLTDAMRSVFVELLVHGPLSRAEVARRLALSPSALTKVTKPLIEAGYLLEAAGESPATVGRPSQPLRVDASRMAFVGIKLTEDELFAVRTDLRATIQKEVARPLAGHEIDDVRGQIADVVGELTVPGRPLSAVGISLAGTATPSDPVVHTAPFLGWSQLPLAEMVEEAVSVPTVLDNDVRALTAAQQWFGEGVGHSSFALVTVGAGIGCGVVVGDRLVSGRSGATGLVGHLQIDDRGPLCERGHRGCARAYASSPAIRRSIAAALDQPDLTFDDCLAMAAGGHPVARRVFDDAGAALGQVVATVANITGPELVVLSGETVHMYNVCAEAFQAALIRHTHWTTTPVRVVVKPFAFNEWARGAAVAALQHLLLHR</sequence>
<comment type="caution">
    <text evidence="2">The sequence shown here is derived from an EMBL/GenBank/DDBJ whole genome shotgun (WGS) entry which is preliminary data.</text>
</comment>
<dbReference type="Proteomes" id="UP000249304">
    <property type="component" value="Unassembled WGS sequence"/>
</dbReference>
<dbReference type="PANTHER" id="PTHR18964:SF149">
    <property type="entry name" value="BIFUNCTIONAL UDP-N-ACETYLGLUCOSAMINE 2-EPIMERASE_N-ACETYLMANNOSAMINE KINASE"/>
    <property type="match status" value="1"/>
</dbReference>
<dbReference type="SUPFAM" id="SSF53067">
    <property type="entry name" value="Actin-like ATPase domain"/>
    <property type="match status" value="1"/>
</dbReference>
<dbReference type="InterPro" id="IPR049874">
    <property type="entry name" value="ROK_cs"/>
</dbReference>